<proteinExistence type="inferred from homology"/>
<evidence type="ECO:0000256" key="4">
    <source>
        <dbReference type="ARBA" id="ARBA00022786"/>
    </source>
</evidence>
<dbReference type="SUPFAM" id="SSF49599">
    <property type="entry name" value="TRAF domain-like"/>
    <property type="match status" value="1"/>
</dbReference>
<dbReference type="GO" id="GO:0030163">
    <property type="term" value="P:protein catabolic process"/>
    <property type="evidence" value="ECO:0007669"/>
    <property type="project" value="UniProtKB-ARBA"/>
</dbReference>
<gene>
    <name evidence="8" type="primary">Spopfm2</name>
    <name evidence="8" type="ORF">PHOROB_LOCUS17402</name>
</gene>
<feature type="domain" description="MATH" evidence="7">
    <location>
        <begin position="17"/>
        <end position="147"/>
    </location>
</feature>
<feature type="domain" description="BTB" evidence="6">
    <location>
        <begin position="186"/>
        <end position="253"/>
    </location>
</feature>
<dbReference type="Gene3D" id="3.30.710.10">
    <property type="entry name" value="Potassium Channel Kv1.1, Chain A"/>
    <property type="match status" value="1"/>
</dbReference>
<keyword evidence="4" id="KW-0833">Ubl conjugation pathway</keyword>
<dbReference type="FunFam" id="2.60.210.10:FF:000003">
    <property type="entry name" value="Speckle-type POZ protein-like a"/>
    <property type="match status" value="1"/>
</dbReference>
<evidence type="ECO:0000256" key="2">
    <source>
        <dbReference type="ARBA" id="ARBA00004906"/>
    </source>
</evidence>
<evidence type="ECO:0000313" key="8">
    <source>
        <dbReference type="EMBL" id="CAH7453495.1"/>
    </source>
</evidence>
<dbReference type="Pfam" id="PF22486">
    <property type="entry name" value="MATH_2"/>
    <property type="match status" value="1"/>
</dbReference>
<dbReference type="Gene3D" id="6.20.250.50">
    <property type="match status" value="1"/>
</dbReference>
<dbReference type="InterPro" id="IPR011333">
    <property type="entry name" value="SKP1/BTB/POZ_sf"/>
</dbReference>
<evidence type="ECO:0000313" key="9">
    <source>
        <dbReference type="Proteomes" id="UP001152836"/>
    </source>
</evidence>
<protein>
    <submittedName>
        <fullName evidence="8">Spopfm2 protein</fullName>
    </submittedName>
</protein>
<dbReference type="Pfam" id="PF24570">
    <property type="entry name" value="BACK_BPM_SPOP"/>
    <property type="match status" value="1"/>
</dbReference>
<keyword evidence="9" id="KW-1185">Reference proteome</keyword>
<dbReference type="PROSITE" id="PS50144">
    <property type="entry name" value="MATH"/>
    <property type="match status" value="1"/>
</dbReference>
<evidence type="ECO:0000259" key="7">
    <source>
        <dbReference type="PROSITE" id="PS50144"/>
    </source>
</evidence>
<dbReference type="FunFam" id="3.30.710.10:FF:000159">
    <property type="entry name" value="Speckle-type POZ protein B"/>
    <property type="match status" value="1"/>
</dbReference>
<evidence type="ECO:0000256" key="5">
    <source>
        <dbReference type="ARBA" id="ARBA00023242"/>
    </source>
</evidence>
<dbReference type="Gene3D" id="6.10.250.3030">
    <property type="match status" value="1"/>
</dbReference>
<organism evidence="8 9">
    <name type="scientific">Phodopus roborovskii</name>
    <name type="common">Roborovski's desert hamster</name>
    <name type="synonym">Cricetulus roborovskii</name>
    <dbReference type="NCBI Taxonomy" id="109678"/>
    <lineage>
        <taxon>Eukaryota</taxon>
        <taxon>Metazoa</taxon>
        <taxon>Chordata</taxon>
        <taxon>Craniata</taxon>
        <taxon>Vertebrata</taxon>
        <taxon>Euteleostomi</taxon>
        <taxon>Mammalia</taxon>
        <taxon>Eutheria</taxon>
        <taxon>Euarchontoglires</taxon>
        <taxon>Glires</taxon>
        <taxon>Rodentia</taxon>
        <taxon>Myomorpha</taxon>
        <taxon>Muroidea</taxon>
        <taxon>Cricetidae</taxon>
        <taxon>Cricetinae</taxon>
        <taxon>Phodopus</taxon>
    </lineage>
</organism>
<dbReference type="GO" id="GO:0005634">
    <property type="term" value="C:nucleus"/>
    <property type="evidence" value="ECO:0007669"/>
    <property type="project" value="UniProtKB-SubCell"/>
</dbReference>
<dbReference type="SUPFAM" id="SSF54695">
    <property type="entry name" value="POZ domain"/>
    <property type="match status" value="1"/>
</dbReference>
<dbReference type="Proteomes" id="UP001152836">
    <property type="component" value="Unassembled WGS sequence"/>
</dbReference>
<evidence type="ECO:0000256" key="3">
    <source>
        <dbReference type="ARBA" id="ARBA00010846"/>
    </source>
</evidence>
<sequence length="360" mass="40947">MAAECQSWGYTEISFLEFCYSWTISNFRFFLRESSEAIKSPTFSSGASDKNQWCLKLHPNGVDEESQDYLSVYLSLLSCPKSPVWAKFHFWIINSEGEQTQGMTSLRFYMFQQHQHWGFKKFVRRDFLLSREPWLLEDNELSLRCRVTVVKDTFDIPDEGTKPEFQTPRCTLADELGELWEKSLFTDCCLVVAGQEFQAHKAILAARSAVFRAMFQHDLEERRTNRVEIHDLEPQVFEAMMGFMYTGKAPALQGMAEAVLAAADKYGLDRLKVMCEDALGRDLCVENAAQTLILADQHTAGQLKTQALHFITAHASEVSETSSWKTMVGSFPHLVAEAYSSLASAHCSSLEPPLKRLKQS</sequence>
<dbReference type="InterPro" id="IPR008974">
    <property type="entry name" value="TRAF-like"/>
</dbReference>
<dbReference type="AlphaFoldDB" id="A0AAV0ACK5"/>
<comment type="subcellular location">
    <subcellularLocation>
        <location evidence="1">Nucleus</location>
    </subcellularLocation>
</comment>
<dbReference type="PROSITE" id="PS50097">
    <property type="entry name" value="BTB"/>
    <property type="match status" value="1"/>
</dbReference>
<dbReference type="Pfam" id="PF00651">
    <property type="entry name" value="BTB"/>
    <property type="match status" value="1"/>
</dbReference>
<dbReference type="SMART" id="SM00061">
    <property type="entry name" value="MATH"/>
    <property type="match status" value="1"/>
</dbReference>
<accession>A0AAV0ACK5</accession>
<dbReference type="InterPro" id="IPR000210">
    <property type="entry name" value="BTB/POZ_dom"/>
</dbReference>
<keyword evidence="5" id="KW-0539">Nucleus</keyword>
<reference evidence="8" key="1">
    <citation type="submission" date="2022-06" db="EMBL/GenBank/DDBJ databases">
        <authorList>
            <person name="Andreotti S."/>
            <person name="Wyler E."/>
        </authorList>
    </citation>
    <scope>NUCLEOTIDE SEQUENCE</scope>
</reference>
<dbReference type="InterPro" id="IPR002083">
    <property type="entry name" value="MATH/TRAF_dom"/>
</dbReference>
<dbReference type="SMART" id="SM00225">
    <property type="entry name" value="BTB"/>
    <property type="match status" value="1"/>
</dbReference>
<comment type="similarity">
    <text evidence="3">Belongs to the Tdpoz family.</text>
</comment>
<dbReference type="EMBL" id="CALSGD010001634">
    <property type="protein sequence ID" value="CAH7453495.1"/>
    <property type="molecule type" value="Genomic_DNA"/>
</dbReference>
<dbReference type="Gene3D" id="2.60.210.10">
    <property type="entry name" value="Apoptosis, Tumor Necrosis Factor Receptor Associated Protein 2, Chain A"/>
    <property type="match status" value="1"/>
</dbReference>
<evidence type="ECO:0000259" key="6">
    <source>
        <dbReference type="PROSITE" id="PS50097"/>
    </source>
</evidence>
<dbReference type="PANTHER" id="PTHR24413">
    <property type="entry name" value="SPECKLE-TYPE POZ PROTEIN"/>
    <property type="match status" value="1"/>
</dbReference>
<name>A0AAV0ACK5_PHORO</name>
<comment type="caution">
    <text evidence="8">The sequence shown here is derived from an EMBL/GenBank/DDBJ whole genome shotgun (WGS) entry which is preliminary data.</text>
</comment>
<evidence type="ECO:0000256" key="1">
    <source>
        <dbReference type="ARBA" id="ARBA00004123"/>
    </source>
</evidence>
<dbReference type="InterPro" id="IPR056423">
    <property type="entry name" value="BACK_BPM_SPOP"/>
</dbReference>
<comment type="pathway">
    <text evidence="2">Protein modification; protein ubiquitination.</text>
</comment>